<feature type="signal peptide" evidence="3">
    <location>
        <begin position="1"/>
        <end position="25"/>
    </location>
</feature>
<keyword evidence="7" id="KW-1185">Reference proteome</keyword>
<feature type="coiled-coil region" evidence="2">
    <location>
        <begin position="135"/>
        <end position="162"/>
    </location>
</feature>
<dbReference type="Gene3D" id="2.40.30.170">
    <property type="match status" value="1"/>
</dbReference>
<evidence type="ECO:0000256" key="2">
    <source>
        <dbReference type="SAM" id="Coils"/>
    </source>
</evidence>
<gene>
    <name evidence="6" type="ORF">ACFOES_17410</name>
</gene>
<evidence type="ECO:0000313" key="6">
    <source>
        <dbReference type="EMBL" id="MFC2969879.1"/>
    </source>
</evidence>
<dbReference type="Gene3D" id="2.40.420.20">
    <property type="match status" value="1"/>
</dbReference>
<dbReference type="Proteomes" id="UP001595443">
    <property type="component" value="Unassembled WGS sequence"/>
</dbReference>
<keyword evidence="2" id="KW-0175">Coiled coil</keyword>
<dbReference type="RefSeq" id="WP_377834640.1">
    <property type="nucleotide sequence ID" value="NZ_JBHRSK010000016.1"/>
</dbReference>
<dbReference type="Pfam" id="PF25954">
    <property type="entry name" value="Beta-barrel_RND_2"/>
    <property type="match status" value="1"/>
</dbReference>
<dbReference type="InterPro" id="IPR006143">
    <property type="entry name" value="RND_pump_MFP"/>
</dbReference>
<dbReference type="InterPro" id="IPR058792">
    <property type="entry name" value="Beta-barrel_RND_2"/>
</dbReference>
<dbReference type="Gene3D" id="2.40.50.100">
    <property type="match status" value="1"/>
</dbReference>
<dbReference type="InterPro" id="IPR058627">
    <property type="entry name" value="MdtA-like_C"/>
</dbReference>
<sequence length="364" mass="37802">MRRLAPALILSLALPLALCSGPGMAEEAPPRPVVSEVVTPQSGLQPSYVGTVTARVETDLGFPRIGTVAERTVRLGDVVKKGEVLARQDPTELDADLRAAEAGVTVAEAQAKSARDAARRVDELVARGVDSAAAAQTAHSSLAAAEAQLEQARAALARARDARDLAVLKAPQDGVITHVYAEPGATLAAGRPVLRLAGTDQREIVIDLTEQDVAGLSPGAVFHVRLEAAPQIEAEATLRAIDPIADPATRTRRLHLSLDPVAPIIAFRLGALALVEPVAETHARTTLPVTALIGGAQGDKGAVWVVTRTADKMRGTVHRTAVTLGERAGDRVLILSGIKPGDEVVTKGVNSIADGQAVGPELGE</sequence>
<protein>
    <submittedName>
        <fullName evidence="6">Efflux RND transporter periplasmic adaptor subunit</fullName>
    </submittedName>
</protein>
<evidence type="ECO:0000259" key="5">
    <source>
        <dbReference type="Pfam" id="PF25967"/>
    </source>
</evidence>
<dbReference type="SUPFAM" id="SSF111369">
    <property type="entry name" value="HlyD-like secretion proteins"/>
    <property type="match status" value="1"/>
</dbReference>
<evidence type="ECO:0000313" key="7">
    <source>
        <dbReference type="Proteomes" id="UP001595443"/>
    </source>
</evidence>
<dbReference type="EMBL" id="JBHRSK010000016">
    <property type="protein sequence ID" value="MFC2969879.1"/>
    <property type="molecule type" value="Genomic_DNA"/>
</dbReference>
<name>A0ABV7AL13_9RHOB</name>
<feature type="domain" description="CusB-like beta-barrel" evidence="4">
    <location>
        <begin position="205"/>
        <end position="259"/>
    </location>
</feature>
<dbReference type="Pfam" id="PF25967">
    <property type="entry name" value="RND-MFP_C"/>
    <property type="match status" value="1"/>
</dbReference>
<keyword evidence="3" id="KW-0732">Signal</keyword>
<dbReference type="NCBIfam" id="TIGR01730">
    <property type="entry name" value="RND_mfp"/>
    <property type="match status" value="1"/>
</dbReference>
<comment type="similarity">
    <text evidence="1">Belongs to the membrane fusion protein (MFP) (TC 8.A.1) family.</text>
</comment>
<proteinExistence type="inferred from homology"/>
<comment type="caution">
    <text evidence="6">The sequence shown here is derived from an EMBL/GenBank/DDBJ whole genome shotgun (WGS) entry which is preliminary data.</text>
</comment>
<organism evidence="6 7">
    <name type="scientific">Acidimangrovimonas pyrenivorans</name>
    <dbReference type="NCBI Taxonomy" id="2030798"/>
    <lineage>
        <taxon>Bacteria</taxon>
        <taxon>Pseudomonadati</taxon>
        <taxon>Pseudomonadota</taxon>
        <taxon>Alphaproteobacteria</taxon>
        <taxon>Rhodobacterales</taxon>
        <taxon>Paracoccaceae</taxon>
        <taxon>Acidimangrovimonas</taxon>
    </lineage>
</organism>
<reference evidence="7" key="1">
    <citation type="journal article" date="2019" name="Int. J. Syst. Evol. Microbiol.">
        <title>The Global Catalogue of Microorganisms (GCM) 10K type strain sequencing project: providing services to taxonomists for standard genome sequencing and annotation.</title>
        <authorList>
            <consortium name="The Broad Institute Genomics Platform"/>
            <consortium name="The Broad Institute Genome Sequencing Center for Infectious Disease"/>
            <person name="Wu L."/>
            <person name="Ma J."/>
        </authorList>
    </citation>
    <scope>NUCLEOTIDE SEQUENCE [LARGE SCALE GENOMIC DNA]</scope>
    <source>
        <strain evidence="7">KCTC 62192</strain>
    </source>
</reference>
<dbReference type="Gene3D" id="1.10.287.470">
    <property type="entry name" value="Helix hairpin bin"/>
    <property type="match status" value="1"/>
</dbReference>
<dbReference type="PANTHER" id="PTHR30469">
    <property type="entry name" value="MULTIDRUG RESISTANCE PROTEIN MDTA"/>
    <property type="match status" value="1"/>
</dbReference>
<accession>A0ABV7AL13</accession>
<evidence type="ECO:0000256" key="3">
    <source>
        <dbReference type="SAM" id="SignalP"/>
    </source>
</evidence>
<feature type="domain" description="Multidrug resistance protein MdtA-like C-terminal permuted SH3" evidence="5">
    <location>
        <begin position="302"/>
        <end position="349"/>
    </location>
</feature>
<feature type="chain" id="PRO_5047302708" evidence="3">
    <location>
        <begin position="26"/>
        <end position="364"/>
    </location>
</feature>
<dbReference type="PANTHER" id="PTHR30469:SF15">
    <property type="entry name" value="HLYD FAMILY OF SECRETION PROTEINS"/>
    <property type="match status" value="1"/>
</dbReference>
<evidence type="ECO:0000259" key="4">
    <source>
        <dbReference type="Pfam" id="PF25954"/>
    </source>
</evidence>
<evidence type="ECO:0000256" key="1">
    <source>
        <dbReference type="ARBA" id="ARBA00009477"/>
    </source>
</evidence>